<dbReference type="Pfam" id="PF12833">
    <property type="entry name" value="HTH_18"/>
    <property type="match status" value="1"/>
</dbReference>
<dbReference type="PROSITE" id="PS01124">
    <property type="entry name" value="HTH_ARAC_FAMILY_2"/>
    <property type="match status" value="1"/>
</dbReference>
<evidence type="ECO:0000313" key="3">
    <source>
        <dbReference type="Proteomes" id="UP000603904"/>
    </source>
</evidence>
<evidence type="ECO:0000313" key="2">
    <source>
        <dbReference type="EMBL" id="GIH44654.1"/>
    </source>
</evidence>
<dbReference type="Gene3D" id="1.10.10.60">
    <property type="entry name" value="Homeodomain-like"/>
    <property type="match status" value="1"/>
</dbReference>
<dbReference type="SMART" id="SM00342">
    <property type="entry name" value="HTH_ARAC"/>
    <property type="match status" value="1"/>
</dbReference>
<proteinExistence type="predicted"/>
<dbReference type="InterPro" id="IPR018060">
    <property type="entry name" value="HTH_AraC"/>
</dbReference>
<accession>A0ABQ4GC46</accession>
<protein>
    <submittedName>
        <fullName evidence="2">AraC family transcriptional regulator</fullName>
    </submittedName>
</protein>
<dbReference type="EMBL" id="BOOC01000066">
    <property type="protein sequence ID" value="GIH44654.1"/>
    <property type="molecule type" value="Genomic_DNA"/>
</dbReference>
<name>A0ABQ4GC46_9ACTN</name>
<reference evidence="2 3" key="1">
    <citation type="submission" date="2021-01" db="EMBL/GenBank/DDBJ databases">
        <title>Whole genome shotgun sequence of Microbispora corallina NBRC 16416.</title>
        <authorList>
            <person name="Komaki H."/>
            <person name="Tamura T."/>
        </authorList>
    </citation>
    <scope>NUCLEOTIDE SEQUENCE [LARGE SCALE GENOMIC DNA]</scope>
    <source>
        <strain evidence="2 3">NBRC 16416</strain>
    </source>
</reference>
<dbReference type="Proteomes" id="UP000603904">
    <property type="component" value="Unassembled WGS sequence"/>
</dbReference>
<organism evidence="2 3">
    <name type="scientific">Microbispora corallina</name>
    <dbReference type="NCBI Taxonomy" id="83302"/>
    <lineage>
        <taxon>Bacteria</taxon>
        <taxon>Bacillati</taxon>
        <taxon>Actinomycetota</taxon>
        <taxon>Actinomycetes</taxon>
        <taxon>Streptosporangiales</taxon>
        <taxon>Streptosporangiaceae</taxon>
        <taxon>Microbispora</taxon>
    </lineage>
</organism>
<gene>
    <name evidence="2" type="ORF">Mco01_76540</name>
</gene>
<sequence length="236" mass="26420">MSQVGLEIESRSSDSPYIERVWRSRSHDVERMTSVATAHWDLVFWEHRGQVSASVQGPESRAGVAPVPEDATFFGIIFALGTSMPHLPLHRLVDGAAEIPDTTRRSFWLKGSTWRRPDYDNAEEFVRRLAREGILEVDPVIAGVLRGAPPDVSERTVQRRFVAATGLTRGAVRQIDRARRAAILLQEGVPAQDVTHRLGYFDQPHLARSLTRYVGRTATQLSERGPAEPLSLLYKT</sequence>
<keyword evidence="3" id="KW-1185">Reference proteome</keyword>
<comment type="caution">
    <text evidence="2">The sequence shown here is derived from an EMBL/GenBank/DDBJ whole genome shotgun (WGS) entry which is preliminary data.</text>
</comment>
<evidence type="ECO:0000259" key="1">
    <source>
        <dbReference type="PROSITE" id="PS01124"/>
    </source>
</evidence>
<feature type="domain" description="HTH araC/xylS-type" evidence="1">
    <location>
        <begin position="152"/>
        <end position="224"/>
    </location>
</feature>